<evidence type="ECO:0000256" key="4">
    <source>
        <dbReference type="PROSITE-ProRule" id="PRU00473"/>
    </source>
</evidence>
<reference evidence="7 8" key="1">
    <citation type="journal article" date="2013" name="Genome Announc.">
        <title>Draft Genome Sequence of Indibacter alkaliphilus Strain LW1T, Isolated from Lonar Lake, a Haloalkaline Lake in the Buldana District of Maharashtra, India.</title>
        <authorList>
            <person name="Singh A."/>
            <person name="Kumar Jangir P."/>
            <person name="Sharma R."/>
            <person name="Singh A."/>
            <person name="Kumar Pinnaka A."/>
            <person name="Shivaji S."/>
        </authorList>
    </citation>
    <scope>NUCLEOTIDE SEQUENCE [LARGE SCALE GENOMIC DNA]</scope>
    <source>
        <strain evidence="8">CCUG 57479 / KCTC 22604 / LW1</strain>
    </source>
</reference>
<evidence type="ECO:0000256" key="3">
    <source>
        <dbReference type="ARBA" id="ARBA00023237"/>
    </source>
</evidence>
<dbReference type="Gene3D" id="3.30.1330.60">
    <property type="entry name" value="OmpA-like domain"/>
    <property type="match status" value="1"/>
</dbReference>
<evidence type="ECO:0000256" key="1">
    <source>
        <dbReference type="ARBA" id="ARBA00004442"/>
    </source>
</evidence>
<evidence type="ECO:0000259" key="6">
    <source>
        <dbReference type="PROSITE" id="PS51123"/>
    </source>
</evidence>
<comment type="subcellular location">
    <subcellularLocation>
        <location evidence="1">Cell outer membrane</location>
    </subcellularLocation>
</comment>
<evidence type="ECO:0000256" key="2">
    <source>
        <dbReference type="ARBA" id="ARBA00023136"/>
    </source>
</evidence>
<evidence type="ECO:0000313" key="7">
    <source>
        <dbReference type="EMBL" id="EOZ96713.1"/>
    </source>
</evidence>
<evidence type="ECO:0000256" key="5">
    <source>
        <dbReference type="SAM" id="MobiDB-lite"/>
    </source>
</evidence>
<dbReference type="EMBL" id="ALWO02000032">
    <property type="protein sequence ID" value="EOZ96713.1"/>
    <property type="molecule type" value="Genomic_DNA"/>
</dbReference>
<dbReference type="PRINTS" id="PR01021">
    <property type="entry name" value="OMPADOMAIN"/>
</dbReference>
<dbReference type="eggNOG" id="COG2885">
    <property type="taxonomic scope" value="Bacteria"/>
</dbReference>
<dbReference type="PANTHER" id="PTHR30329:SF21">
    <property type="entry name" value="LIPOPROTEIN YIAD-RELATED"/>
    <property type="match status" value="1"/>
</dbReference>
<name>S2E3G5_INDAL</name>
<keyword evidence="2 4" id="KW-0472">Membrane</keyword>
<protein>
    <submittedName>
        <fullName evidence="7">Outer membrane protein OmpA</fullName>
    </submittedName>
</protein>
<feature type="region of interest" description="Disordered" evidence="5">
    <location>
        <begin position="482"/>
        <end position="513"/>
    </location>
</feature>
<dbReference type="InterPro" id="IPR036737">
    <property type="entry name" value="OmpA-like_sf"/>
</dbReference>
<feature type="compositionally biased region" description="Basic and acidic residues" evidence="5">
    <location>
        <begin position="408"/>
        <end position="429"/>
    </location>
</feature>
<dbReference type="CDD" id="cd07185">
    <property type="entry name" value="OmpA_C-like"/>
    <property type="match status" value="1"/>
</dbReference>
<dbReference type="STRING" id="1189612.A33Q_2023"/>
<keyword evidence="8" id="KW-1185">Reference proteome</keyword>
<dbReference type="Pfam" id="PF00691">
    <property type="entry name" value="OmpA"/>
    <property type="match status" value="1"/>
</dbReference>
<keyword evidence="3" id="KW-0998">Cell outer membrane</keyword>
<feature type="region of interest" description="Disordered" evidence="5">
    <location>
        <begin position="384"/>
        <end position="451"/>
    </location>
</feature>
<accession>S2E3G5</accession>
<evidence type="ECO:0000313" key="8">
    <source>
        <dbReference type="Proteomes" id="UP000006073"/>
    </source>
</evidence>
<dbReference type="AlphaFoldDB" id="S2E3G5"/>
<feature type="compositionally biased region" description="Polar residues" evidence="5">
    <location>
        <begin position="495"/>
        <end position="506"/>
    </location>
</feature>
<proteinExistence type="predicted"/>
<dbReference type="GO" id="GO:0009279">
    <property type="term" value="C:cell outer membrane"/>
    <property type="evidence" value="ECO:0007669"/>
    <property type="project" value="UniProtKB-SubCell"/>
</dbReference>
<dbReference type="Proteomes" id="UP000006073">
    <property type="component" value="Unassembled WGS sequence"/>
</dbReference>
<dbReference type="InterPro" id="IPR006664">
    <property type="entry name" value="OMP_bac"/>
</dbReference>
<gene>
    <name evidence="7" type="ORF">A33Q_2023</name>
</gene>
<feature type="domain" description="OmpA-like" evidence="6">
    <location>
        <begin position="624"/>
        <end position="739"/>
    </location>
</feature>
<comment type="caution">
    <text evidence="7">The sequence shown here is derived from an EMBL/GenBank/DDBJ whole genome shotgun (WGS) entry which is preliminary data.</text>
</comment>
<dbReference type="PANTHER" id="PTHR30329">
    <property type="entry name" value="STATOR ELEMENT OF FLAGELLAR MOTOR COMPLEX"/>
    <property type="match status" value="1"/>
</dbReference>
<sequence length="739" mass="84503">MSDRYIQRDGRLMLENPNFFRSLNFQNHTRDMGLSFVFKTDNDRLLSSKSLIAPYFTLGFGLINFEVFGDLLDDEGNRYDYTLPIPVNNFEYETDLQPIRTEQESGYSLGSLYTNLGLGFRIRLSNRLELFAQSDFLYTFTDYLDDVSGNYRTNYENDFQAYAANPSGMVLDPNNLQRGNPNSPNDWIIFHSIGLKYNFGASKKTFSAPRISSYNPEYTVSAQSQKTAIPEEKEEESIESQTTSNYYNIQIIDDKRLDSLEHKSQILIWEQQILNRENRILAGQVAQKDLIGLRSQFLIHLQSLQKEQNLELKEKESMLDSSMLRLDNLRYSIDSISRREKELLLEIDSIRNLISTKSLPSQARSISTDSLDLFIQERIHSPSDTSSILEKKESDAVSGAETLEGEQPETKLRTEQSQRENLIENKESKISSSESVISHEEAATSTSTDENARIRRLENQVDYLIYQRDQLLLQNRQDVEQTTSQENIYQERDTSTFQATRTPSSQEPEERKRNRWWWPFAAGNAAARIENSQNLDEQNQINTLNQTQLNPAIISPTQEELRNLSLAISSLFLSTALVQQSAPLNGSASVRQDNMDDDVSEDIKPTSTQPSEIIRDTVFLENKAIIKMIRSKESIYFKINQREVDSEELKKLADLADFVKENAGASLMLTGFADNTGNVNYNLKLAEDRTKAVAEALIESFGLDPSKIQLESGGQVVRGTQRATNDRDRRVEVKLLFED</sequence>
<dbReference type="PROSITE" id="PS51123">
    <property type="entry name" value="OMPA_2"/>
    <property type="match status" value="1"/>
</dbReference>
<dbReference type="InterPro" id="IPR050330">
    <property type="entry name" value="Bact_OuterMem_StrucFunc"/>
</dbReference>
<dbReference type="InterPro" id="IPR006665">
    <property type="entry name" value="OmpA-like"/>
</dbReference>
<dbReference type="SUPFAM" id="SSF103088">
    <property type="entry name" value="OmpA-like"/>
    <property type="match status" value="1"/>
</dbReference>
<organism evidence="7 8">
    <name type="scientific">Indibacter alkaliphilus (strain CCUG 57479 / KCTC 22604 / LW1)</name>
    <dbReference type="NCBI Taxonomy" id="1189612"/>
    <lineage>
        <taxon>Bacteria</taxon>
        <taxon>Pseudomonadati</taxon>
        <taxon>Bacteroidota</taxon>
        <taxon>Cytophagia</taxon>
        <taxon>Cytophagales</taxon>
        <taxon>Cyclobacteriaceae</taxon>
    </lineage>
</organism>